<proteinExistence type="inferred from homology"/>
<feature type="compositionally biased region" description="Basic and acidic residues" evidence="10">
    <location>
        <begin position="200"/>
        <end position="211"/>
    </location>
</feature>
<dbReference type="OrthoDB" id="21550at2759"/>
<accession>A0A0D2IIY5</accession>
<keyword evidence="7" id="KW-0694">RNA-binding</keyword>
<dbReference type="FunFam" id="2.40.10.230:FF:000002">
    <property type="entry name" value="H/ACA ribonucleoprotein complex non-core subunit NAF1"/>
    <property type="match status" value="1"/>
</dbReference>
<dbReference type="SUPFAM" id="SSF50447">
    <property type="entry name" value="Translation proteins"/>
    <property type="match status" value="1"/>
</dbReference>
<dbReference type="PANTHER" id="PTHR31633:SF1">
    <property type="entry name" value="H_ACA RIBONUCLEOPROTEIN COMPLEX NON-CORE SUBUNIT NAF1"/>
    <property type="match status" value="1"/>
</dbReference>
<dbReference type="Proteomes" id="UP000053617">
    <property type="component" value="Unassembled WGS sequence"/>
</dbReference>
<dbReference type="InterPro" id="IPR040309">
    <property type="entry name" value="Naf1"/>
</dbReference>
<dbReference type="GO" id="GO:0003723">
    <property type="term" value="F:RNA binding"/>
    <property type="evidence" value="ECO:0007669"/>
    <property type="project" value="UniProtKB-KW"/>
</dbReference>
<feature type="compositionally biased region" description="Polar residues" evidence="10">
    <location>
        <begin position="686"/>
        <end position="696"/>
    </location>
</feature>
<organism evidence="11 12">
    <name type="scientific">Rhinocladiella mackenziei CBS 650.93</name>
    <dbReference type="NCBI Taxonomy" id="1442369"/>
    <lineage>
        <taxon>Eukaryota</taxon>
        <taxon>Fungi</taxon>
        <taxon>Dikarya</taxon>
        <taxon>Ascomycota</taxon>
        <taxon>Pezizomycotina</taxon>
        <taxon>Eurotiomycetes</taxon>
        <taxon>Chaetothyriomycetidae</taxon>
        <taxon>Chaetothyriales</taxon>
        <taxon>Herpotrichiellaceae</taxon>
        <taxon>Rhinocladiella</taxon>
    </lineage>
</organism>
<evidence type="ECO:0000256" key="2">
    <source>
        <dbReference type="ARBA" id="ARBA00009801"/>
    </source>
</evidence>
<feature type="compositionally biased region" description="Polar residues" evidence="10">
    <location>
        <begin position="185"/>
        <end position="199"/>
    </location>
</feature>
<feature type="region of interest" description="Disordered" evidence="10">
    <location>
        <begin position="522"/>
        <end position="610"/>
    </location>
</feature>
<evidence type="ECO:0000313" key="12">
    <source>
        <dbReference type="Proteomes" id="UP000053617"/>
    </source>
</evidence>
<feature type="compositionally biased region" description="Acidic residues" evidence="10">
    <location>
        <begin position="343"/>
        <end position="352"/>
    </location>
</feature>
<feature type="compositionally biased region" description="Low complexity" evidence="10">
    <location>
        <begin position="325"/>
        <end position="342"/>
    </location>
</feature>
<feature type="compositionally biased region" description="Acidic residues" evidence="10">
    <location>
        <begin position="522"/>
        <end position="536"/>
    </location>
</feature>
<evidence type="ECO:0000256" key="5">
    <source>
        <dbReference type="ARBA" id="ARBA00022552"/>
    </source>
</evidence>
<dbReference type="GO" id="GO:0000493">
    <property type="term" value="P:box H/ACA snoRNP assembly"/>
    <property type="evidence" value="ECO:0007669"/>
    <property type="project" value="InterPro"/>
</dbReference>
<feature type="compositionally biased region" description="Acidic residues" evidence="10">
    <location>
        <begin position="595"/>
        <end position="608"/>
    </location>
</feature>
<dbReference type="GO" id="GO:0001522">
    <property type="term" value="P:pseudouridine synthesis"/>
    <property type="evidence" value="ECO:0007669"/>
    <property type="project" value="InterPro"/>
</dbReference>
<dbReference type="InterPro" id="IPR009000">
    <property type="entry name" value="Transl_B-barrel_sf"/>
</dbReference>
<dbReference type="Pfam" id="PF04410">
    <property type="entry name" value="Gar1"/>
    <property type="match status" value="1"/>
</dbReference>
<feature type="region of interest" description="Disordered" evidence="10">
    <location>
        <begin position="625"/>
        <end position="726"/>
    </location>
</feature>
<keyword evidence="4" id="KW-0690">Ribosome biogenesis</keyword>
<feature type="compositionally biased region" description="Basic and acidic residues" evidence="10">
    <location>
        <begin position="131"/>
        <end position="143"/>
    </location>
</feature>
<keyword evidence="6" id="KW-0597">Phosphoprotein</keyword>
<evidence type="ECO:0000256" key="9">
    <source>
        <dbReference type="ARBA" id="ARBA00076743"/>
    </source>
</evidence>
<dbReference type="GO" id="GO:0005634">
    <property type="term" value="C:nucleus"/>
    <property type="evidence" value="ECO:0007669"/>
    <property type="project" value="UniProtKB-SubCell"/>
</dbReference>
<keyword evidence="5" id="KW-0698">rRNA processing</keyword>
<evidence type="ECO:0000256" key="1">
    <source>
        <dbReference type="ARBA" id="ARBA00004123"/>
    </source>
</evidence>
<dbReference type="InterPro" id="IPR038664">
    <property type="entry name" value="Gar1/Naf1_Cbf5-bd_sf"/>
</dbReference>
<dbReference type="STRING" id="1442369.A0A0D2IIY5"/>
<dbReference type="EMBL" id="KN847479">
    <property type="protein sequence ID" value="KIX03246.1"/>
    <property type="molecule type" value="Genomic_DNA"/>
</dbReference>
<feature type="compositionally biased region" description="Basic residues" evidence="10">
    <location>
        <begin position="656"/>
        <end position="671"/>
    </location>
</feature>
<protein>
    <recommendedName>
        <fullName evidence="3">H/ACA ribonucleoprotein complex non-core subunit NAF1</fullName>
    </recommendedName>
    <alternativeName>
        <fullName evidence="9">Nuclear assembly factor 1</fullName>
    </alternativeName>
</protein>
<dbReference type="InterPro" id="IPR007504">
    <property type="entry name" value="H/ACA_rnp_Gar1/Naf1"/>
</dbReference>
<feature type="compositionally biased region" description="Low complexity" evidence="10">
    <location>
        <begin position="285"/>
        <end position="294"/>
    </location>
</feature>
<feature type="compositionally biased region" description="Basic residues" evidence="10">
    <location>
        <begin position="565"/>
        <end position="576"/>
    </location>
</feature>
<dbReference type="GO" id="GO:0006364">
    <property type="term" value="P:rRNA processing"/>
    <property type="evidence" value="ECO:0007669"/>
    <property type="project" value="UniProtKB-KW"/>
</dbReference>
<reference evidence="11 12" key="1">
    <citation type="submission" date="2015-01" db="EMBL/GenBank/DDBJ databases">
        <title>The Genome Sequence of Rhinocladiella mackenzie CBS 650.93.</title>
        <authorList>
            <consortium name="The Broad Institute Genomics Platform"/>
            <person name="Cuomo C."/>
            <person name="de Hoog S."/>
            <person name="Gorbushina A."/>
            <person name="Stielow B."/>
            <person name="Teixiera M."/>
            <person name="Abouelleil A."/>
            <person name="Chapman S.B."/>
            <person name="Priest M."/>
            <person name="Young S.K."/>
            <person name="Wortman J."/>
            <person name="Nusbaum C."/>
            <person name="Birren B."/>
        </authorList>
    </citation>
    <scope>NUCLEOTIDE SEQUENCE [LARGE SCALE GENOMIC DNA]</scope>
    <source>
        <strain evidence="11 12">CBS 650.93</strain>
    </source>
</reference>
<comment type="subcellular location">
    <subcellularLocation>
        <location evidence="1">Nucleus</location>
    </subcellularLocation>
</comment>
<feature type="compositionally biased region" description="Basic and acidic residues" evidence="10">
    <location>
        <begin position="827"/>
        <end position="837"/>
    </location>
</feature>
<evidence type="ECO:0000256" key="4">
    <source>
        <dbReference type="ARBA" id="ARBA00022517"/>
    </source>
</evidence>
<dbReference type="HOGENOM" id="CLU_012648_1_0_1"/>
<keyword evidence="8" id="KW-0539">Nucleus</keyword>
<evidence type="ECO:0000256" key="8">
    <source>
        <dbReference type="ARBA" id="ARBA00023242"/>
    </source>
</evidence>
<dbReference type="PANTHER" id="PTHR31633">
    <property type="entry name" value="H/ACA RIBONUCLEOPROTEIN COMPLEX NON-CORE SUBUNIT NAF1"/>
    <property type="match status" value="1"/>
</dbReference>
<feature type="region of interest" description="Disordered" evidence="10">
    <location>
        <begin position="117"/>
        <end position="352"/>
    </location>
</feature>
<dbReference type="VEuPathDB" id="FungiDB:Z518_06798"/>
<dbReference type="GeneID" id="25294869"/>
<name>A0A0D2IIY5_9EURO</name>
<evidence type="ECO:0000256" key="3">
    <source>
        <dbReference type="ARBA" id="ARBA00021438"/>
    </source>
</evidence>
<evidence type="ECO:0000313" key="11">
    <source>
        <dbReference type="EMBL" id="KIX03246.1"/>
    </source>
</evidence>
<evidence type="ECO:0000256" key="6">
    <source>
        <dbReference type="ARBA" id="ARBA00022553"/>
    </source>
</evidence>
<feature type="compositionally biased region" description="Low complexity" evidence="10">
    <location>
        <begin position="776"/>
        <end position="795"/>
    </location>
</feature>
<dbReference type="AlphaFoldDB" id="A0A0D2IIY5"/>
<evidence type="ECO:0000256" key="7">
    <source>
        <dbReference type="ARBA" id="ARBA00022884"/>
    </source>
</evidence>
<evidence type="ECO:0000256" key="10">
    <source>
        <dbReference type="SAM" id="MobiDB-lite"/>
    </source>
</evidence>
<sequence>MNVREMDVDDFPTSPAKRQRTNSPEETHDTSPILEAQSPFGADGWPDGPPQPPRDMTQVSSTTRKFEEAGPGKVNLLHRATLENQDSNALLDALMLQVEAESIPMLKGQTTSIDPVVNTGAREATENGDVAGKELEKRKRGGQEIDGDEEQDKPAGGSGEGPSQPLEENSVAVGADNDPMDATNGAPNNVDTNPTSNYVKQEDIAAVKPDTDDLTFSTGNTRALEKEPLRPRGENLAAVSTRDDRMDIIDGIANGANENTAGHREERGDATALHPDTNTSIPTVANTSNTAAASPDPESITVDTIPARETPPPEPGAEGAECEVDSSPYESSTDSDSSSDTTSSEESDEDADGDYAMLDAEATARILMQGDGGSDDEGGRLRDKTDGAPLRTANERAEEIIPKPDITVTEEMKIEELGNVEFVVESTVVIKAKTSGEYQVLEAGSLICLKDRTVVGVIADLIGRVEEPRYTVRFTNDDDIQEAGLSAVGTTVFYVPDHSTFVFTQPLKNIKGSDASNFHDEEVGEDEMEFSDDEAEAEHKRQMKAKRQGRLSEMGRGRGGSKFNRGSHRGGRRGSHSHINNSEGAAYGNGSLEMNYDDVADTGGDDEYTPLQRPANLVEMIAKGEQSQEHGNGLRHPLPLPPPSPQIGRGDFGGRGRGHGRGGRGGYRPHRGAGGSLNQHRAPPFNNHNDSTSTHPNGFPRKDRSTALTPNLNLPPTPSITPHNITYPPVTPSPITPLPYVPYSFGGFQPSSAFPFMPQSITNAPPSAGFPDFHAQQLQQQQQQIGHQPQQNQNQIPPPPNGSAPPNPFGSGPWASNPAVAAALQRQVEEKRRSQGP</sequence>
<dbReference type="Gene3D" id="2.40.10.230">
    <property type="entry name" value="Probable tRNA pseudouridine synthase domain"/>
    <property type="match status" value="1"/>
</dbReference>
<comment type="similarity">
    <text evidence="2">Belongs to the NAF1 family.</text>
</comment>
<dbReference type="GO" id="GO:0005732">
    <property type="term" value="C:sno(s)RNA-containing ribonucleoprotein complex"/>
    <property type="evidence" value="ECO:0007669"/>
    <property type="project" value="InterPro"/>
</dbReference>
<keyword evidence="12" id="KW-1185">Reference proteome</keyword>
<feature type="region of interest" description="Disordered" evidence="10">
    <location>
        <begin position="1"/>
        <end position="73"/>
    </location>
</feature>
<feature type="region of interest" description="Disordered" evidence="10">
    <location>
        <begin position="757"/>
        <end position="837"/>
    </location>
</feature>
<dbReference type="RefSeq" id="XP_013270382.1">
    <property type="nucleotide sequence ID" value="XM_013414928.1"/>
</dbReference>
<gene>
    <name evidence="11" type="ORF">Z518_06798</name>
</gene>
<feature type="compositionally biased region" description="Pro residues" evidence="10">
    <location>
        <begin position="796"/>
        <end position="808"/>
    </location>
</feature>
<feature type="compositionally biased region" description="Basic and acidic residues" evidence="10">
    <location>
        <begin position="223"/>
        <end position="233"/>
    </location>
</feature>